<keyword evidence="2" id="KW-1185">Reference proteome</keyword>
<dbReference type="AlphaFoldDB" id="A0A328CY28"/>
<comment type="caution">
    <text evidence="1">The sequence shown here is derived from an EMBL/GenBank/DDBJ whole genome shotgun (WGS) entry which is preliminary data.</text>
</comment>
<sequence length="168" mass="18635">MSNVEQPKEEQLHELIEEIISVMTIEKDIVDPTSVVPDEVSVIVSDDCAKKFQGDLSLANLCVLPNDVSPPRAFPLSGMFEGVRGHVLFEGGSGLHFVAFEAPSHFTWLGVLSLPCKNSRTWSKGGQFLLFVVASPIFKHERDPPPDMAWTGSLHTLSPTYILRTRIY</sequence>
<dbReference type="EMBL" id="NQVE01000217">
    <property type="protein sequence ID" value="RAL37211.1"/>
    <property type="molecule type" value="Genomic_DNA"/>
</dbReference>
<evidence type="ECO:0000313" key="2">
    <source>
        <dbReference type="Proteomes" id="UP000249390"/>
    </source>
</evidence>
<gene>
    <name evidence="1" type="ORF">DM860_004133</name>
</gene>
<reference evidence="1 2" key="1">
    <citation type="submission" date="2018-06" db="EMBL/GenBank/DDBJ databases">
        <title>The Genome of Cuscuta australis (Dodder) Provides Insight into the Evolution of Plant Parasitism.</title>
        <authorList>
            <person name="Liu H."/>
        </authorList>
    </citation>
    <scope>NUCLEOTIDE SEQUENCE [LARGE SCALE GENOMIC DNA]</scope>
    <source>
        <strain evidence="2">cv. Yunnan</strain>
        <tissue evidence="1">Vines</tissue>
    </source>
</reference>
<proteinExistence type="predicted"/>
<accession>A0A328CY28</accession>
<organism evidence="1 2">
    <name type="scientific">Cuscuta australis</name>
    <dbReference type="NCBI Taxonomy" id="267555"/>
    <lineage>
        <taxon>Eukaryota</taxon>
        <taxon>Viridiplantae</taxon>
        <taxon>Streptophyta</taxon>
        <taxon>Embryophyta</taxon>
        <taxon>Tracheophyta</taxon>
        <taxon>Spermatophyta</taxon>
        <taxon>Magnoliopsida</taxon>
        <taxon>eudicotyledons</taxon>
        <taxon>Gunneridae</taxon>
        <taxon>Pentapetalae</taxon>
        <taxon>asterids</taxon>
        <taxon>lamiids</taxon>
        <taxon>Solanales</taxon>
        <taxon>Convolvulaceae</taxon>
        <taxon>Cuscuteae</taxon>
        <taxon>Cuscuta</taxon>
        <taxon>Cuscuta subgen. Grammica</taxon>
        <taxon>Cuscuta sect. Cleistogrammica</taxon>
    </lineage>
</organism>
<name>A0A328CY28_9ASTE</name>
<protein>
    <submittedName>
        <fullName evidence="1">Uncharacterized protein</fullName>
    </submittedName>
</protein>
<evidence type="ECO:0000313" key="1">
    <source>
        <dbReference type="EMBL" id="RAL37211.1"/>
    </source>
</evidence>
<dbReference type="Proteomes" id="UP000249390">
    <property type="component" value="Unassembled WGS sequence"/>
</dbReference>